<evidence type="ECO:0000313" key="3">
    <source>
        <dbReference type="EMBL" id="BAY82705.1"/>
    </source>
</evidence>
<reference evidence="3 4" key="1">
    <citation type="submission" date="2017-06" db="EMBL/GenBank/DDBJ databases">
        <title>Genome sequencing of cyanobaciteial culture collection at National Institute for Environmental Studies (NIES).</title>
        <authorList>
            <person name="Hirose Y."/>
            <person name="Shimura Y."/>
            <person name="Fujisawa T."/>
            <person name="Nakamura Y."/>
            <person name="Kawachi M."/>
        </authorList>
    </citation>
    <scope>NUCLEOTIDE SEQUENCE [LARGE SCALE GENOMIC DNA]</scope>
    <source>
        <strain evidence="3 4">NIES-267</strain>
    </source>
</reference>
<dbReference type="GO" id="GO:0006203">
    <property type="term" value="P:dGTP catabolic process"/>
    <property type="evidence" value="ECO:0007669"/>
    <property type="project" value="TreeGrafter"/>
</dbReference>
<keyword evidence="1 3" id="KW-0378">Hydrolase</keyword>
<dbReference type="EMBL" id="AP018227">
    <property type="protein sequence ID" value="BAY82705.1"/>
    <property type="molecule type" value="Genomic_DNA"/>
</dbReference>
<dbReference type="Gene3D" id="1.10.3210.10">
    <property type="entry name" value="Hypothetical protein af1432"/>
    <property type="match status" value="1"/>
</dbReference>
<feature type="domain" description="HD" evidence="2">
    <location>
        <begin position="62"/>
        <end position="254"/>
    </location>
</feature>
<dbReference type="Proteomes" id="UP000218418">
    <property type="component" value="Chromosome"/>
</dbReference>
<dbReference type="InterPro" id="IPR003607">
    <property type="entry name" value="HD/PDEase_dom"/>
</dbReference>
<sequence>MMQWSQLLTRQRLGKNSPIDSESVRTCFQRDYDRLVFSSPFRRLKDKTQVYSLSENDYLRTRLIHSIEVSCVGRSLGTIVGTKIIQRHNLKDYNPSDFGDIVSAASLAHDIGNPPFGHAGEDAIQSGFKNWYAALQMSLNETQESDFNLFEGNAQGFRIISNLEMQPRKGGMQLTCATLAAFAKYPRESYIPEHILNGYQGKSIAKYNFFQAEKELFAEVAQTVGLIRRSDKVAWWARHPLAFLMEAADDICYLIVDIEDGFRMRYISFESAKKLLNAIAQRSESDIEAQTNTDEEQIKYLRAGAISKLVKDVAEIFLLKEPEILTGEFDTELLALSQYASTLEDIRSETRNKVINNPEVVSTRIGGHELLVHLFNEFANAVLSKGDKAEILKQTIPQQYLFSDSENLYDKILQVTDFISGMTDSYATNLFKKLKRISL</sequence>
<dbReference type="InterPro" id="IPR050135">
    <property type="entry name" value="dGTPase-like"/>
</dbReference>
<dbReference type="NCBIfam" id="NF002205">
    <property type="entry name" value="PRK01096.1"/>
    <property type="match status" value="1"/>
</dbReference>
<dbReference type="AlphaFoldDB" id="A0A1Z4LN73"/>
<dbReference type="NCBIfam" id="TIGR01353">
    <property type="entry name" value="dGTP_triPase"/>
    <property type="match status" value="1"/>
</dbReference>
<evidence type="ECO:0000259" key="2">
    <source>
        <dbReference type="PROSITE" id="PS51831"/>
    </source>
</evidence>
<dbReference type="Pfam" id="PF13286">
    <property type="entry name" value="HD_assoc"/>
    <property type="match status" value="1"/>
</dbReference>
<dbReference type="Gene3D" id="1.10.3550.10">
    <property type="entry name" value="eoxyguanosinetriphosphate triphosphohydrolase domain-like"/>
    <property type="match status" value="1"/>
</dbReference>
<dbReference type="Pfam" id="PF01966">
    <property type="entry name" value="HD"/>
    <property type="match status" value="1"/>
</dbReference>
<dbReference type="GO" id="GO:0008832">
    <property type="term" value="F:dGTPase activity"/>
    <property type="evidence" value="ECO:0007669"/>
    <property type="project" value="TreeGrafter"/>
</dbReference>
<accession>A0A1Z4LN73</accession>
<proteinExistence type="predicted"/>
<dbReference type="Gene3D" id="1.10.3410.10">
    <property type="entry name" value="putative deoxyguanosinetriphosphate triphosphohydrolase like domain"/>
    <property type="match status" value="1"/>
</dbReference>
<evidence type="ECO:0000313" key="4">
    <source>
        <dbReference type="Proteomes" id="UP000218418"/>
    </source>
</evidence>
<keyword evidence="4" id="KW-1185">Reference proteome</keyword>
<evidence type="ECO:0000256" key="1">
    <source>
        <dbReference type="ARBA" id="ARBA00022801"/>
    </source>
</evidence>
<dbReference type="PANTHER" id="PTHR11373:SF32">
    <property type="entry name" value="DEOXYGUANOSINETRIPHOSPHATE TRIPHOSPHOHYDROLASE"/>
    <property type="match status" value="1"/>
</dbReference>
<dbReference type="InterPro" id="IPR006261">
    <property type="entry name" value="dGTPase"/>
</dbReference>
<dbReference type="InterPro" id="IPR026875">
    <property type="entry name" value="PHydrolase_assoc_dom"/>
</dbReference>
<dbReference type="InterPro" id="IPR023293">
    <property type="entry name" value="dGTP_triP_hydro_central_sf"/>
</dbReference>
<organism evidence="3 4">
    <name type="scientific">Calothrix parasitica NIES-267</name>
    <dbReference type="NCBI Taxonomy" id="1973488"/>
    <lineage>
        <taxon>Bacteria</taxon>
        <taxon>Bacillati</taxon>
        <taxon>Cyanobacteriota</taxon>
        <taxon>Cyanophyceae</taxon>
        <taxon>Nostocales</taxon>
        <taxon>Calotrichaceae</taxon>
        <taxon>Calothrix</taxon>
    </lineage>
</organism>
<gene>
    <name evidence="3" type="ORF">NIES267_21890</name>
</gene>
<protein>
    <submittedName>
        <fullName evidence="3">Deoxyguanosinetriphosphate triphosphohydrolase</fullName>
    </submittedName>
</protein>
<dbReference type="InterPro" id="IPR027432">
    <property type="entry name" value="dGTP_triphosphohydrolase_C"/>
</dbReference>
<dbReference type="SUPFAM" id="SSF109604">
    <property type="entry name" value="HD-domain/PDEase-like"/>
    <property type="match status" value="1"/>
</dbReference>
<dbReference type="SMART" id="SM00471">
    <property type="entry name" value="HDc"/>
    <property type="match status" value="1"/>
</dbReference>
<dbReference type="PANTHER" id="PTHR11373">
    <property type="entry name" value="DEOXYNUCLEOSIDE TRIPHOSPHATE TRIPHOSPHOHYDROLASE"/>
    <property type="match status" value="1"/>
</dbReference>
<name>A0A1Z4LN73_9CYAN</name>
<dbReference type="PROSITE" id="PS51831">
    <property type="entry name" value="HD"/>
    <property type="match status" value="1"/>
</dbReference>
<dbReference type="InterPro" id="IPR006674">
    <property type="entry name" value="HD_domain"/>
</dbReference>